<evidence type="ECO:0000259" key="3">
    <source>
        <dbReference type="Pfam" id="PF11887"/>
    </source>
</evidence>
<evidence type="ECO:0000256" key="1">
    <source>
        <dbReference type="SAM" id="MobiDB-lite"/>
    </source>
</evidence>
<dbReference type="NCBIfam" id="TIGR00996">
    <property type="entry name" value="Mtu_fam_mce"/>
    <property type="match status" value="1"/>
</dbReference>
<dbReference type="InterPro" id="IPR003399">
    <property type="entry name" value="Mce/MlaD"/>
</dbReference>
<dbReference type="PANTHER" id="PTHR33371:SF4">
    <property type="entry name" value="INTERMEMBRANE PHOSPHOLIPID TRANSPORT SYSTEM BINDING PROTEIN MLAD"/>
    <property type="match status" value="1"/>
</dbReference>
<protein>
    <submittedName>
        <fullName evidence="4">Virulence factor Mce family protein</fullName>
    </submittedName>
</protein>
<evidence type="ECO:0000259" key="2">
    <source>
        <dbReference type="Pfam" id="PF02470"/>
    </source>
</evidence>
<feature type="domain" description="Mce/MlaD" evidence="2">
    <location>
        <begin position="36"/>
        <end position="108"/>
    </location>
</feature>
<reference evidence="4" key="1">
    <citation type="submission" date="2016-03" db="EMBL/GenBank/DDBJ databases">
        <authorList>
            <person name="Ploux O."/>
        </authorList>
    </citation>
    <scope>NUCLEOTIDE SEQUENCE</scope>
    <source>
        <strain evidence="4">UC10</strain>
    </source>
</reference>
<evidence type="ECO:0000313" key="4">
    <source>
        <dbReference type="EMBL" id="SBS79085.1"/>
    </source>
</evidence>
<dbReference type="Pfam" id="PF02470">
    <property type="entry name" value="MlaD"/>
    <property type="match status" value="1"/>
</dbReference>
<organism evidence="4">
    <name type="scientific">uncultured Mycobacterium sp</name>
    <dbReference type="NCBI Taxonomy" id="171292"/>
    <lineage>
        <taxon>Bacteria</taxon>
        <taxon>Bacillati</taxon>
        <taxon>Actinomycetota</taxon>
        <taxon>Actinomycetes</taxon>
        <taxon>Mycobacteriales</taxon>
        <taxon>Mycobacteriaceae</taxon>
        <taxon>Mycobacterium</taxon>
        <taxon>environmental samples</taxon>
    </lineage>
</organism>
<dbReference type="InterPro" id="IPR052336">
    <property type="entry name" value="MlaD_Phospholipid_Transporter"/>
</dbReference>
<dbReference type="Pfam" id="PF11887">
    <property type="entry name" value="Mce4_CUP1"/>
    <property type="match status" value="1"/>
</dbReference>
<gene>
    <name evidence="4" type="ORF">MHPYR_70006</name>
</gene>
<sequence>MNKPYLRISLVVTLVLLLVGGGIVVVRANESISRTNITAYFANTNGLFVGDEVRLLGVPVGKIDSIEPQPQRVKVQFWVDRKYPVPADAKAVVLSPSLVTSRAIELTPVYTTGPKMPDNAVIPQDRTAVPVEWDNFRQQMERLTAALQPTSSGGVSTLGAFIDTAADNLRGQGSNIRDAIIRLSQAFSALGDHSDDLFSTIRDLSIVVSALQDSTDVMRALNQNLAGVTGLLTNSRGEVGLAVSDINDVVGDVSSFVADSRDTVGTTSDKLASITTALQQSRDDLEQTLHIAPTEFDNYVNIFEPAQQAITGAFVATNFANPVSFLCGALQAASRLSAEQSAKLCVQYLAPIMKNRQFNFPPIGGNPIVGAQARPNEITYSEDWLRPDYVPPGAPAAAPPPPSTGTAPLPAEAQPTDPAAGLTGLMVPAGGGS</sequence>
<dbReference type="InterPro" id="IPR005693">
    <property type="entry name" value="Mce"/>
</dbReference>
<accession>A0A1Y5PK99</accession>
<feature type="domain" description="Mammalian cell entry C-terminal" evidence="3">
    <location>
        <begin position="115"/>
        <end position="291"/>
    </location>
</feature>
<proteinExistence type="predicted"/>
<dbReference type="PANTHER" id="PTHR33371">
    <property type="entry name" value="INTERMEMBRANE PHOSPHOLIPID TRANSPORT SYSTEM BINDING PROTEIN MLAD-RELATED"/>
    <property type="match status" value="1"/>
</dbReference>
<dbReference type="EMBL" id="FLQS01000067">
    <property type="protein sequence ID" value="SBS79085.1"/>
    <property type="molecule type" value="Genomic_DNA"/>
</dbReference>
<dbReference type="AlphaFoldDB" id="A0A1Y5PK99"/>
<feature type="region of interest" description="Disordered" evidence="1">
    <location>
        <begin position="389"/>
        <end position="433"/>
    </location>
</feature>
<dbReference type="InterPro" id="IPR024516">
    <property type="entry name" value="Mce_C"/>
</dbReference>
<dbReference type="GO" id="GO:0005576">
    <property type="term" value="C:extracellular region"/>
    <property type="evidence" value="ECO:0007669"/>
    <property type="project" value="TreeGrafter"/>
</dbReference>
<feature type="compositionally biased region" description="Pro residues" evidence="1">
    <location>
        <begin position="389"/>
        <end position="403"/>
    </location>
</feature>
<name>A0A1Y5PK99_9MYCO</name>